<dbReference type="WormBase" id="F13E9.2">
    <property type="protein sequence ID" value="CE40037"/>
    <property type="gene ID" value="WBGene00008751"/>
    <property type="gene designation" value="fipr-14"/>
</dbReference>
<organism evidence="2 3">
    <name type="scientific">Caenorhabditis elegans</name>
    <dbReference type="NCBI Taxonomy" id="6239"/>
    <lineage>
        <taxon>Eukaryota</taxon>
        <taxon>Metazoa</taxon>
        <taxon>Ecdysozoa</taxon>
        <taxon>Nematoda</taxon>
        <taxon>Chromadorea</taxon>
        <taxon>Rhabditida</taxon>
        <taxon>Rhabditina</taxon>
        <taxon>Rhabditomorpha</taxon>
        <taxon>Rhabditoidea</taxon>
        <taxon>Rhabditidae</taxon>
        <taxon>Peloderinae</taxon>
        <taxon>Caenorhabditis</taxon>
    </lineage>
</organism>
<protein>
    <submittedName>
        <fullName evidence="2">FIP (Fungus-Induced Protein) Related</fullName>
    </submittedName>
</protein>
<gene>
    <name evidence="2 4" type="primary">fipr-14</name>
    <name evidence="2" type="ORF">CELE_F13E9.2</name>
    <name evidence="4" type="ORF">F13E9.2</name>
</gene>
<sequence length="50" mass="5418">MNFYSLSVFIALVFSFNAADGHRCHRRGNGEYGGGSEEVVVIGAEKPDNV</sequence>
<feature type="chain" id="PRO_5004187143" evidence="1">
    <location>
        <begin position="22"/>
        <end position="50"/>
    </location>
</feature>
<dbReference type="PANTHER" id="PTHR39380">
    <property type="entry name" value="FIP (FUNGUS-INDUCED PROTEIN) RELATED-RELATED-RELATED"/>
    <property type="match status" value="1"/>
</dbReference>
<reference evidence="2 3" key="1">
    <citation type="journal article" date="1998" name="Science">
        <title>Genome sequence of the nematode C. elegans: a platform for investigating biology.</title>
        <authorList>
            <consortium name="The C. elegans sequencing consortium"/>
            <person name="Sulson J.E."/>
            <person name="Waterston R."/>
        </authorList>
    </citation>
    <scope>NUCLEOTIDE SEQUENCE [LARGE SCALE GENOMIC DNA]</scope>
    <source>
        <strain evidence="2 3">Bristol N2</strain>
    </source>
</reference>
<dbReference type="PaxDb" id="6239-F13E9.2"/>
<dbReference type="PIR" id="T20842">
    <property type="entry name" value="T20842"/>
</dbReference>
<evidence type="ECO:0000256" key="1">
    <source>
        <dbReference type="SAM" id="SignalP"/>
    </source>
</evidence>
<dbReference type="InParanoid" id="Q19409"/>
<dbReference type="AlphaFoldDB" id="Q19409"/>
<dbReference type="RefSeq" id="NP_502017.2">
    <property type="nucleotide sequence ID" value="NM_069616.4"/>
</dbReference>
<dbReference type="GeneID" id="184420"/>
<dbReference type="Pfam" id="PF10917">
    <property type="entry name" value="Fungus-induced"/>
    <property type="match status" value="1"/>
</dbReference>
<keyword evidence="3" id="KW-1185">Reference proteome</keyword>
<dbReference type="HOGENOM" id="CLU_3126366_0_0_1"/>
<keyword evidence="1" id="KW-0732">Signal</keyword>
<dbReference type="InterPro" id="IPR024415">
    <property type="entry name" value="Fungus-induced"/>
</dbReference>
<dbReference type="CTD" id="184420"/>
<accession>Q19409</accession>
<dbReference type="KEGG" id="cel:CELE_F13E9.2"/>
<evidence type="ECO:0000313" key="2">
    <source>
        <dbReference type="EMBL" id="CAA93407.2"/>
    </source>
</evidence>
<evidence type="ECO:0000313" key="4">
    <source>
        <dbReference type="WormBase" id="F13E9.2"/>
    </source>
</evidence>
<dbReference type="InterPro" id="IPR052889">
    <property type="entry name" value="Celegans_Fungus-Induced_Rsp"/>
</dbReference>
<evidence type="ECO:0000313" key="3">
    <source>
        <dbReference type="Proteomes" id="UP000001940"/>
    </source>
</evidence>
<name>Q19409_CAEEL</name>
<feature type="signal peptide" evidence="1">
    <location>
        <begin position="1"/>
        <end position="21"/>
    </location>
</feature>
<dbReference type="EMBL" id="BX284604">
    <property type="protein sequence ID" value="CAA93407.2"/>
    <property type="molecule type" value="Genomic_DNA"/>
</dbReference>
<dbReference type="UCSC" id="F13E9.2">
    <property type="organism name" value="c. elegans"/>
</dbReference>
<dbReference type="PANTHER" id="PTHR39380:SF2">
    <property type="entry name" value="FIP (FUNGUS-INDUCED PROTEIN) RELATED-RELATED"/>
    <property type="match status" value="1"/>
</dbReference>
<proteinExistence type="predicted"/>
<dbReference type="Bgee" id="WBGene00008751">
    <property type="expression patterns" value="Expressed in multicellular organism and 1 other cell type or tissue"/>
</dbReference>
<dbReference type="STRING" id="6239.F13E9.2.1"/>
<dbReference type="AGR" id="WB:WBGene00008751"/>
<dbReference type="Proteomes" id="UP000001940">
    <property type="component" value="Chromosome IV"/>
</dbReference>